<sequence length="56" mass="6915">MTRLEFEMKICSEYLGGMLHEEYENLSHLEKMKWEYYLQKQIRRSNKPKITDSETK</sequence>
<proteinExistence type="predicted"/>
<dbReference type="EMBL" id="LAZR01001663">
    <property type="protein sequence ID" value="KKN41180.1"/>
    <property type="molecule type" value="Genomic_DNA"/>
</dbReference>
<evidence type="ECO:0000313" key="1">
    <source>
        <dbReference type="EMBL" id="KKN41180.1"/>
    </source>
</evidence>
<gene>
    <name evidence="1" type="ORF">LCGC14_0725710</name>
</gene>
<evidence type="ECO:0008006" key="2">
    <source>
        <dbReference type="Google" id="ProtNLM"/>
    </source>
</evidence>
<accession>A0A0F9QB20</accession>
<organism evidence="1">
    <name type="scientific">marine sediment metagenome</name>
    <dbReference type="NCBI Taxonomy" id="412755"/>
    <lineage>
        <taxon>unclassified sequences</taxon>
        <taxon>metagenomes</taxon>
        <taxon>ecological metagenomes</taxon>
    </lineage>
</organism>
<protein>
    <recommendedName>
        <fullName evidence="2">Phage protein</fullName>
    </recommendedName>
</protein>
<reference evidence="1" key="1">
    <citation type="journal article" date="2015" name="Nature">
        <title>Complex archaea that bridge the gap between prokaryotes and eukaryotes.</title>
        <authorList>
            <person name="Spang A."/>
            <person name="Saw J.H."/>
            <person name="Jorgensen S.L."/>
            <person name="Zaremba-Niedzwiedzka K."/>
            <person name="Martijn J."/>
            <person name="Lind A.E."/>
            <person name="van Eijk R."/>
            <person name="Schleper C."/>
            <person name="Guy L."/>
            <person name="Ettema T.J."/>
        </authorList>
    </citation>
    <scope>NUCLEOTIDE SEQUENCE</scope>
</reference>
<comment type="caution">
    <text evidence="1">The sequence shown here is derived from an EMBL/GenBank/DDBJ whole genome shotgun (WGS) entry which is preliminary data.</text>
</comment>
<name>A0A0F9QB20_9ZZZZ</name>
<dbReference type="AlphaFoldDB" id="A0A0F9QB20"/>